<gene>
    <name evidence="1" type="ORF">IPL58_01210</name>
</gene>
<proteinExistence type="predicted"/>
<accession>A0A9D7JY17</accession>
<reference evidence="1" key="1">
    <citation type="submission" date="2020-10" db="EMBL/GenBank/DDBJ databases">
        <title>Connecting structure to function with the recovery of over 1000 high-quality activated sludge metagenome-assembled genomes encoding full-length rRNA genes using long-read sequencing.</title>
        <authorList>
            <person name="Singleton C.M."/>
            <person name="Petriglieri F."/>
            <person name="Kristensen J.M."/>
            <person name="Kirkegaard R.H."/>
            <person name="Michaelsen T.Y."/>
            <person name="Andersen M.H."/>
            <person name="Karst S.M."/>
            <person name="Dueholm M.S."/>
            <person name="Nielsen P.H."/>
            <person name="Albertsen M."/>
        </authorList>
    </citation>
    <scope>NUCLEOTIDE SEQUENCE</scope>
    <source>
        <strain evidence="1">Hirt_18-Q3-R61-65_BATAC.395</strain>
    </source>
</reference>
<protein>
    <recommendedName>
        <fullName evidence="3">EF-hand domain-containing protein</fullName>
    </recommendedName>
</protein>
<dbReference type="EMBL" id="JADJUC010000001">
    <property type="protein sequence ID" value="MBK8522860.1"/>
    <property type="molecule type" value="Genomic_DNA"/>
</dbReference>
<sequence length="114" mass="12823">MDRNGNGMIDDITELYGDDRMPAFEKLRMEDGNHDGLVDAQDAAFANLRVWQDANQDGASQANELKTLTELDIRSISTNDHSDSRRAKENYISTKGVSFTFFLEQPCRVAHALN</sequence>
<comment type="caution">
    <text evidence="1">The sequence shown here is derived from an EMBL/GenBank/DDBJ whole genome shotgun (WGS) entry which is preliminary data.</text>
</comment>
<dbReference type="AlphaFoldDB" id="A0A9D7JY17"/>
<dbReference type="PANTHER" id="PTHR39431">
    <property type="entry name" value="FRPA/C-RELATED PROTEIN"/>
    <property type="match status" value="1"/>
</dbReference>
<evidence type="ECO:0008006" key="3">
    <source>
        <dbReference type="Google" id="ProtNLM"/>
    </source>
</evidence>
<name>A0A9D7JY17_9PROT</name>
<evidence type="ECO:0000313" key="1">
    <source>
        <dbReference type="EMBL" id="MBK8522860.1"/>
    </source>
</evidence>
<dbReference type="Proteomes" id="UP000886689">
    <property type="component" value="Unassembled WGS sequence"/>
</dbReference>
<dbReference type="PANTHER" id="PTHR39431:SF1">
    <property type="entry name" value="FRPA_C-RELATED PROTEIN"/>
    <property type="match status" value="1"/>
</dbReference>
<organism evidence="1 2">
    <name type="scientific">Candidatus Proximibacter danicus</name>
    <dbReference type="NCBI Taxonomy" id="2954365"/>
    <lineage>
        <taxon>Bacteria</taxon>
        <taxon>Pseudomonadati</taxon>
        <taxon>Pseudomonadota</taxon>
        <taxon>Betaproteobacteria</taxon>
        <taxon>Candidatus Proximibacter</taxon>
    </lineage>
</organism>
<evidence type="ECO:0000313" key="2">
    <source>
        <dbReference type="Proteomes" id="UP000886689"/>
    </source>
</evidence>